<gene>
    <name evidence="2" type="ORF">OIHEL45_17186</name>
</gene>
<comment type="caution">
    <text evidence="2">The sequence shown here is derived from an EMBL/GenBank/DDBJ whole genome shotgun (WGS) entry which is preliminary data.</text>
</comment>
<evidence type="ECO:0000256" key="1">
    <source>
        <dbReference type="SAM" id="Coils"/>
    </source>
</evidence>
<name>A0ABM9X097_9RHOB</name>
<feature type="coiled-coil region" evidence="1">
    <location>
        <begin position="178"/>
        <end position="205"/>
    </location>
</feature>
<accession>A0ABM9X097</accession>
<proteinExistence type="predicted"/>
<dbReference type="EMBL" id="ABID01000085">
    <property type="protein sequence ID" value="EDQ02887.1"/>
    <property type="molecule type" value="Genomic_DNA"/>
</dbReference>
<reference evidence="2 3" key="1">
    <citation type="submission" date="2007-11" db="EMBL/GenBank/DDBJ databases">
        <authorList>
            <person name="Wagner-Dobler I."/>
            <person name="Ferriera S."/>
            <person name="Johnson J."/>
            <person name="Kravitz S."/>
            <person name="Beeson K."/>
            <person name="Sutton G."/>
            <person name="Rogers Y.-H."/>
            <person name="Friedman R."/>
            <person name="Frazier M."/>
            <person name="Venter J.C."/>
        </authorList>
    </citation>
    <scope>NUCLEOTIDE SEQUENCE [LARGE SCALE GENOMIC DNA]</scope>
    <source>
        <strain evidence="2 3">HEL-45</strain>
    </source>
</reference>
<organism evidence="2 3">
    <name type="scientific">Sulfitobacter indolifex HEL-45</name>
    <dbReference type="NCBI Taxonomy" id="391624"/>
    <lineage>
        <taxon>Bacteria</taxon>
        <taxon>Pseudomonadati</taxon>
        <taxon>Pseudomonadota</taxon>
        <taxon>Alphaproteobacteria</taxon>
        <taxon>Rhodobacterales</taxon>
        <taxon>Roseobacteraceae</taxon>
        <taxon>Sulfitobacter</taxon>
    </lineage>
</organism>
<keyword evidence="3" id="KW-1185">Reference proteome</keyword>
<keyword evidence="1" id="KW-0175">Coiled coil</keyword>
<sequence length="271" mass="31058">MYSYEERLRAVRLYIKLGKRAQATIRELGYPTKNALKGWHREYQRLQDLPIRSAPRTPKFSTAQKQVALEHYATHGRCISWTLRALGYPGRATMTAWVREAFPDTKTTSNATYGPGNHSDAVKQAAVVGLYSRQESAQALAKKFGVSRPTLYAWKTQILGPEAPAMMKRKKSALHPEFEELERQREALQRDIRELQIEHDLLKTASEMIKKELGGDLRSLSNREKTMLIVALKTGIRHQRCWLGSVSRAALTFYHRARMNLEDSIFPFDTP</sequence>
<evidence type="ECO:0000313" key="2">
    <source>
        <dbReference type="EMBL" id="EDQ02887.1"/>
    </source>
</evidence>
<protein>
    <submittedName>
        <fullName evidence="2">IS3 family transposase</fullName>
    </submittedName>
</protein>
<dbReference type="InterPro" id="IPR009057">
    <property type="entry name" value="Homeodomain-like_sf"/>
</dbReference>
<evidence type="ECO:0000313" key="3">
    <source>
        <dbReference type="Proteomes" id="UP000003257"/>
    </source>
</evidence>
<dbReference type="Proteomes" id="UP000003257">
    <property type="component" value="Unassembled WGS sequence"/>
</dbReference>
<dbReference type="SUPFAM" id="SSF46689">
    <property type="entry name" value="Homeodomain-like"/>
    <property type="match status" value="1"/>
</dbReference>